<accession>A0A158PBG3</accession>
<organism evidence="2 3">
    <name type="scientific">Angiostrongylus cantonensis</name>
    <name type="common">Rat lungworm</name>
    <dbReference type="NCBI Taxonomy" id="6313"/>
    <lineage>
        <taxon>Eukaryota</taxon>
        <taxon>Metazoa</taxon>
        <taxon>Ecdysozoa</taxon>
        <taxon>Nematoda</taxon>
        <taxon>Chromadorea</taxon>
        <taxon>Rhabditida</taxon>
        <taxon>Rhabditina</taxon>
        <taxon>Rhabditomorpha</taxon>
        <taxon>Strongyloidea</taxon>
        <taxon>Metastrongylidae</taxon>
        <taxon>Angiostrongylus</taxon>
    </lineage>
</organism>
<name>A0A158PBG3_ANGCA</name>
<sequence length="267" mass="30672">MKTNQFLVKPRQFNDVATKVINFKTILRKEDSPLAHRLKQQRVLKEEQKVMEEEAAARELKKRSKDPSSSKPDSATSKPERKHNDSQQTTGSTTLEGLNEIAAESDSTRLRRLVNSDLCIRSLLEQLISTIKQASANFKICVNNVETFDTFLKYPMDVPYPKTIEGFCSTSGRQENCFYENYRASVRGEGVFTSDLEDVIKKRIADTEKEIAKWSSLARKLEEQDCLGTDPFIDYIAYRLLVCIYRNSKCQFSVIYYISIFYAGKLI</sequence>
<evidence type="ECO:0000313" key="3">
    <source>
        <dbReference type="WBParaSite" id="ACAC_0001089801-mRNA-1"/>
    </source>
</evidence>
<feature type="compositionally biased region" description="Basic and acidic residues" evidence="1">
    <location>
        <begin position="43"/>
        <end position="59"/>
    </location>
</feature>
<feature type="compositionally biased region" description="Polar residues" evidence="1">
    <location>
        <begin position="86"/>
        <end position="96"/>
    </location>
</feature>
<dbReference type="AlphaFoldDB" id="A0A158PBG3"/>
<reference evidence="2" key="1">
    <citation type="submission" date="2012-09" db="EMBL/GenBank/DDBJ databases">
        <authorList>
            <person name="Martin A.A."/>
        </authorList>
    </citation>
    <scope>NUCLEOTIDE SEQUENCE</scope>
</reference>
<dbReference type="WBParaSite" id="ACAC_0001089801-mRNA-1">
    <property type="protein sequence ID" value="ACAC_0001089801-mRNA-1"/>
    <property type="gene ID" value="ACAC_0001089801"/>
</dbReference>
<reference evidence="3" key="2">
    <citation type="submission" date="2016-04" db="UniProtKB">
        <authorList>
            <consortium name="WormBaseParasite"/>
        </authorList>
    </citation>
    <scope>IDENTIFICATION</scope>
</reference>
<feature type="compositionally biased region" description="Low complexity" evidence="1">
    <location>
        <begin position="67"/>
        <end position="77"/>
    </location>
</feature>
<keyword evidence="2" id="KW-1185">Reference proteome</keyword>
<proteinExistence type="predicted"/>
<feature type="region of interest" description="Disordered" evidence="1">
    <location>
        <begin position="31"/>
        <end position="98"/>
    </location>
</feature>
<evidence type="ECO:0000256" key="1">
    <source>
        <dbReference type="SAM" id="MobiDB-lite"/>
    </source>
</evidence>
<protein>
    <submittedName>
        <fullName evidence="3">Bromo domain-containing protein</fullName>
    </submittedName>
</protein>
<dbReference type="Proteomes" id="UP000035642">
    <property type="component" value="Unassembled WGS sequence"/>
</dbReference>
<evidence type="ECO:0000313" key="2">
    <source>
        <dbReference type="Proteomes" id="UP000035642"/>
    </source>
</evidence>